<dbReference type="GO" id="GO:0005737">
    <property type="term" value="C:cytoplasm"/>
    <property type="evidence" value="ECO:0007669"/>
    <property type="project" value="InterPro"/>
</dbReference>
<protein>
    <recommendedName>
        <fullName evidence="2 8">Deoxyribose-phosphate aldolase</fullName>
        <ecNumber evidence="2 8">4.1.2.4</ecNumber>
    </recommendedName>
</protein>
<dbReference type="Proteomes" id="UP000238762">
    <property type="component" value="Unassembled WGS sequence"/>
</dbReference>
<dbReference type="InterPro" id="IPR002915">
    <property type="entry name" value="DeoC/FbaB/LacD_aldolase"/>
</dbReference>
<dbReference type="SMART" id="SM01133">
    <property type="entry name" value="DeoC"/>
    <property type="match status" value="1"/>
</dbReference>
<gene>
    <name evidence="9" type="primary">deoC</name>
    <name evidence="9" type="ORF">C7B64_18745</name>
</gene>
<keyword evidence="5" id="KW-0704">Schiff base</keyword>
<evidence type="ECO:0000256" key="6">
    <source>
        <dbReference type="ARBA" id="ARBA00048791"/>
    </source>
</evidence>
<evidence type="ECO:0000256" key="5">
    <source>
        <dbReference type="ARBA" id="ARBA00023270"/>
    </source>
</evidence>
<dbReference type="EC" id="4.1.2.4" evidence="2 8"/>
<keyword evidence="10" id="KW-1185">Reference proteome</keyword>
<dbReference type="EMBL" id="PVWJ01000113">
    <property type="protein sequence ID" value="PSB01342.1"/>
    <property type="molecule type" value="Genomic_DNA"/>
</dbReference>
<dbReference type="PANTHER" id="PTHR10889:SF1">
    <property type="entry name" value="DEOXYRIBOSE-PHOSPHATE ALDOLASE"/>
    <property type="match status" value="1"/>
</dbReference>
<keyword evidence="4" id="KW-0456">Lyase</keyword>
<comment type="similarity">
    <text evidence="1">Belongs to the DeoC/FbaB aldolase family. DeoC type 1 subfamily.</text>
</comment>
<comment type="caution">
    <text evidence="9">The sequence shown here is derived from an EMBL/GenBank/DDBJ whole genome shotgun (WGS) entry which is preliminary data.</text>
</comment>
<dbReference type="SUPFAM" id="SSF51569">
    <property type="entry name" value="Aldolase"/>
    <property type="match status" value="1"/>
</dbReference>
<dbReference type="PANTHER" id="PTHR10889">
    <property type="entry name" value="DEOXYRIBOSE-PHOSPHATE ALDOLASE"/>
    <property type="match status" value="1"/>
</dbReference>
<proteinExistence type="inferred from homology"/>
<dbReference type="GO" id="GO:0016052">
    <property type="term" value="P:carbohydrate catabolic process"/>
    <property type="evidence" value="ECO:0007669"/>
    <property type="project" value="TreeGrafter"/>
</dbReference>
<dbReference type="Gene3D" id="3.20.20.70">
    <property type="entry name" value="Aldolase class I"/>
    <property type="match status" value="1"/>
</dbReference>
<dbReference type="AlphaFoldDB" id="A0A2T1BZB9"/>
<evidence type="ECO:0000256" key="8">
    <source>
        <dbReference type="NCBIfam" id="TIGR00126"/>
    </source>
</evidence>
<keyword evidence="3" id="KW-0963">Cytoplasm</keyword>
<evidence type="ECO:0000256" key="7">
    <source>
        <dbReference type="ARBA" id="ARBA00056337"/>
    </source>
</evidence>
<sequence>MDTNAENIDLAPFIDHALLNPTATSEQLAKCCEQAERFRFATVCIYPTHVRQAVELLHGKQTKVCSVIGFPTGATTSATKLYEAQEAAENGAKELDVVINLGWVKLGQTDDIYRELAGICSGIGLVTKVIIETNLLTDAEKQLAVEICLDAGATFIKTCTGWFGGVSLADVKLIKEVAKDRIGIKASGGISTRE</sequence>
<comment type="catalytic activity">
    <reaction evidence="6">
        <text>2-deoxy-D-ribose 5-phosphate = D-glyceraldehyde 3-phosphate + acetaldehyde</text>
        <dbReference type="Rhea" id="RHEA:12821"/>
        <dbReference type="ChEBI" id="CHEBI:15343"/>
        <dbReference type="ChEBI" id="CHEBI:59776"/>
        <dbReference type="ChEBI" id="CHEBI:62877"/>
        <dbReference type="EC" id="4.1.2.4"/>
    </reaction>
</comment>
<reference evidence="9 10" key="1">
    <citation type="submission" date="2018-02" db="EMBL/GenBank/DDBJ databases">
        <authorList>
            <person name="Cohen D.B."/>
            <person name="Kent A.D."/>
        </authorList>
    </citation>
    <scope>NUCLEOTIDE SEQUENCE [LARGE SCALE GENOMIC DNA]</scope>
    <source>
        <strain evidence="9 10">CCAP 1448/3</strain>
    </source>
</reference>
<accession>A0A2T1BZB9</accession>
<dbReference type="CDD" id="cd00959">
    <property type="entry name" value="DeoC"/>
    <property type="match status" value="1"/>
</dbReference>
<dbReference type="OrthoDB" id="9778711at2"/>
<evidence type="ECO:0000256" key="3">
    <source>
        <dbReference type="ARBA" id="ARBA00022490"/>
    </source>
</evidence>
<comment type="function">
    <text evidence="7">Catalyzes a reversible aldol reaction between acetaldehyde and D-glyceraldehyde 3-phosphate to generate 2-deoxy-D-ribose 5-phosphate.</text>
</comment>
<organism evidence="9 10">
    <name type="scientific">Merismopedia glauca CCAP 1448/3</name>
    <dbReference type="NCBI Taxonomy" id="1296344"/>
    <lineage>
        <taxon>Bacteria</taxon>
        <taxon>Bacillati</taxon>
        <taxon>Cyanobacteriota</taxon>
        <taxon>Cyanophyceae</taxon>
        <taxon>Synechococcales</taxon>
        <taxon>Merismopediaceae</taxon>
        <taxon>Merismopedia</taxon>
    </lineage>
</organism>
<dbReference type="Pfam" id="PF01791">
    <property type="entry name" value="DeoC"/>
    <property type="match status" value="1"/>
</dbReference>
<evidence type="ECO:0000313" key="10">
    <source>
        <dbReference type="Proteomes" id="UP000238762"/>
    </source>
</evidence>
<evidence type="ECO:0000256" key="2">
    <source>
        <dbReference type="ARBA" id="ARBA00012515"/>
    </source>
</evidence>
<dbReference type="GO" id="GO:0004139">
    <property type="term" value="F:deoxyribose-phosphate aldolase activity"/>
    <property type="evidence" value="ECO:0007669"/>
    <property type="project" value="UniProtKB-UniRule"/>
</dbReference>
<feature type="non-terminal residue" evidence="9">
    <location>
        <position position="194"/>
    </location>
</feature>
<evidence type="ECO:0000256" key="4">
    <source>
        <dbReference type="ARBA" id="ARBA00023239"/>
    </source>
</evidence>
<dbReference type="InterPro" id="IPR011343">
    <property type="entry name" value="DeoC"/>
</dbReference>
<dbReference type="GO" id="GO:0009264">
    <property type="term" value="P:deoxyribonucleotide catabolic process"/>
    <property type="evidence" value="ECO:0007669"/>
    <property type="project" value="UniProtKB-UniRule"/>
</dbReference>
<evidence type="ECO:0000256" key="1">
    <source>
        <dbReference type="ARBA" id="ARBA00010936"/>
    </source>
</evidence>
<dbReference type="PIRSF" id="PIRSF001357">
    <property type="entry name" value="DeoC"/>
    <property type="match status" value="1"/>
</dbReference>
<name>A0A2T1BZB9_9CYAN</name>
<dbReference type="FunFam" id="3.20.20.70:FF:000044">
    <property type="entry name" value="Deoxyribose-phosphate aldolase"/>
    <property type="match status" value="1"/>
</dbReference>
<evidence type="ECO:0000313" key="9">
    <source>
        <dbReference type="EMBL" id="PSB01342.1"/>
    </source>
</evidence>
<reference evidence="9 10" key="2">
    <citation type="submission" date="2018-03" db="EMBL/GenBank/DDBJ databases">
        <title>The ancient ancestry and fast evolution of plastids.</title>
        <authorList>
            <person name="Moore K.R."/>
            <person name="Magnabosco C."/>
            <person name="Momper L."/>
            <person name="Gold D.A."/>
            <person name="Bosak T."/>
            <person name="Fournier G.P."/>
        </authorList>
    </citation>
    <scope>NUCLEOTIDE SEQUENCE [LARGE SCALE GENOMIC DNA]</scope>
    <source>
        <strain evidence="9 10">CCAP 1448/3</strain>
    </source>
</reference>
<dbReference type="InterPro" id="IPR013785">
    <property type="entry name" value="Aldolase_TIM"/>
</dbReference>
<dbReference type="NCBIfam" id="TIGR00126">
    <property type="entry name" value="deoC"/>
    <property type="match status" value="1"/>
</dbReference>
<dbReference type="RefSeq" id="WP_106290210.1">
    <property type="nucleotide sequence ID" value="NZ_CAWNTC010000145.1"/>
</dbReference>